<dbReference type="PANTHER" id="PTHR30469:SF11">
    <property type="entry name" value="BLL4320 PROTEIN"/>
    <property type="match status" value="1"/>
</dbReference>
<dbReference type="OrthoDB" id="9806939at2"/>
<dbReference type="Gene3D" id="2.40.50.100">
    <property type="match status" value="1"/>
</dbReference>
<sequence>MNNNNVNSKYQILKTLKTVKITTLMMALAVPLMSLHQFAYGADKEQVVKPTAVNVGEVKKINVPETITAVGNIYALKQVDLSFDNSGKLKEKYFKNGDRVLKGETVAALDDQQDMATLSSLQAKLNLAKQTYSRVKLLEQSGAISKEDIDQKYADLQQAQADVDQQQTVVAHDKLQAPFTGVLGIYKFDVGAYVAAGTAVVQLTQENPLKIRFAIPADLKPKVAIGNEVELSTETYPKKIFKGIVNYISPTVDSKSGTLEIEAEVNNDDYLLSPGMFMSVSQILKDKQAILALPDMAIQTNQQGSFVYVVNPDNTVKAVQVDIGMVRSGWTQITKGLEEGQKVVTIGGFKLTDGAKISISDLPPPGFDKLQKELNINVDPKSGFGVNDQAATNGNNGSK</sequence>
<dbReference type="InterPro" id="IPR058624">
    <property type="entry name" value="MdtA-like_HH"/>
</dbReference>
<dbReference type="Gene3D" id="1.10.287.470">
    <property type="entry name" value="Helix hairpin bin"/>
    <property type="match status" value="1"/>
</dbReference>
<accession>A0A8J2Z3Q0</accession>
<feature type="domain" description="Multidrug resistance protein MdtA-like barrel-sandwich hybrid" evidence="4">
    <location>
        <begin position="80"/>
        <end position="201"/>
    </location>
</feature>
<keyword evidence="2" id="KW-0812">Transmembrane</keyword>
<evidence type="ECO:0000313" key="7">
    <source>
        <dbReference type="EMBL" id="GGF95263.1"/>
    </source>
</evidence>
<name>A0A8J2Z3Q0_9GAMM</name>
<dbReference type="Pfam" id="PF25917">
    <property type="entry name" value="BSH_RND"/>
    <property type="match status" value="1"/>
</dbReference>
<dbReference type="PANTHER" id="PTHR30469">
    <property type="entry name" value="MULTIDRUG RESISTANCE PROTEIN MDTA"/>
    <property type="match status" value="1"/>
</dbReference>
<evidence type="ECO:0000313" key="8">
    <source>
        <dbReference type="Proteomes" id="UP000636949"/>
    </source>
</evidence>
<dbReference type="InterPro" id="IPR058625">
    <property type="entry name" value="MdtA-like_BSH"/>
</dbReference>
<comment type="caution">
    <text evidence="7">The sequence shown here is derived from an EMBL/GenBank/DDBJ whole genome shotgun (WGS) entry which is preliminary data.</text>
</comment>
<dbReference type="Pfam" id="PF25989">
    <property type="entry name" value="YknX_C"/>
    <property type="match status" value="1"/>
</dbReference>
<keyword evidence="2" id="KW-0472">Membrane</keyword>
<organism evidence="7 8">
    <name type="scientific">Cysteiniphilum litorale</name>
    <dbReference type="NCBI Taxonomy" id="2056700"/>
    <lineage>
        <taxon>Bacteria</taxon>
        <taxon>Pseudomonadati</taxon>
        <taxon>Pseudomonadota</taxon>
        <taxon>Gammaproteobacteria</taxon>
        <taxon>Thiotrichales</taxon>
        <taxon>Fastidiosibacteraceae</taxon>
        <taxon>Cysteiniphilum</taxon>
    </lineage>
</organism>
<dbReference type="RefSeq" id="WP_157968203.1">
    <property type="nucleotide sequence ID" value="NZ_BMJS01000008.1"/>
</dbReference>
<feature type="domain" description="YknX-like C-terminal permuted SH3-like" evidence="6">
    <location>
        <begin position="291"/>
        <end position="358"/>
    </location>
</feature>
<dbReference type="NCBIfam" id="TIGR01730">
    <property type="entry name" value="RND_mfp"/>
    <property type="match status" value="1"/>
</dbReference>
<proteinExistence type="inferred from homology"/>
<comment type="similarity">
    <text evidence="1">Belongs to the membrane fusion protein (MFP) (TC 8.A.1) family.</text>
</comment>
<feature type="domain" description="CusB-like beta-barrel" evidence="5">
    <location>
        <begin position="212"/>
        <end position="281"/>
    </location>
</feature>
<reference evidence="7" key="2">
    <citation type="submission" date="2020-09" db="EMBL/GenBank/DDBJ databases">
        <authorList>
            <person name="Sun Q."/>
            <person name="Zhou Y."/>
        </authorList>
    </citation>
    <scope>NUCLEOTIDE SEQUENCE</scope>
    <source>
        <strain evidence="7">CGMCC 1.15758</strain>
    </source>
</reference>
<dbReference type="Proteomes" id="UP000636949">
    <property type="component" value="Unassembled WGS sequence"/>
</dbReference>
<dbReference type="Pfam" id="PF25954">
    <property type="entry name" value="Beta-barrel_RND_2"/>
    <property type="match status" value="1"/>
</dbReference>
<dbReference type="EMBL" id="BMJS01000008">
    <property type="protein sequence ID" value="GGF95263.1"/>
    <property type="molecule type" value="Genomic_DNA"/>
</dbReference>
<dbReference type="Gene3D" id="2.40.30.170">
    <property type="match status" value="1"/>
</dbReference>
<evidence type="ECO:0000259" key="5">
    <source>
        <dbReference type="Pfam" id="PF25954"/>
    </source>
</evidence>
<dbReference type="AlphaFoldDB" id="A0A8J2Z3Q0"/>
<dbReference type="Pfam" id="PF25876">
    <property type="entry name" value="HH_MFP_RND"/>
    <property type="match status" value="1"/>
</dbReference>
<evidence type="ECO:0000259" key="4">
    <source>
        <dbReference type="Pfam" id="PF25917"/>
    </source>
</evidence>
<dbReference type="InterPro" id="IPR058637">
    <property type="entry name" value="YknX-like_C"/>
</dbReference>
<evidence type="ECO:0000256" key="1">
    <source>
        <dbReference type="ARBA" id="ARBA00009477"/>
    </source>
</evidence>
<feature type="domain" description="Multidrug resistance protein MdtA-like alpha-helical hairpin" evidence="3">
    <location>
        <begin position="113"/>
        <end position="176"/>
    </location>
</feature>
<evidence type="ECO:0000259" key="3">
    <source>
        <dbReference type="Pfam" id="PF25876"/>
    </source>
</evidence>
<evidence type="ECO:0000256" key="2">
    <source>
        <dbReference type="SAM" id="Phobius"/>
    </source>
</evidence>
<keyword evidence="8" id="KW-1185">Reference proteome</keyword>
<dbReference type="GO" id="GO:1990281">
    <property type="term" value="C:efflux pump complex"/>
    <property type="evidence" value="ECO:0007669"/>
    <property type="project" value="TreeGrafter"/>
</dbReference>
<dbReference type="GO" id="GO:0015562">
    <property type="term" value="F:efflux transmembrane transporter activity"/>
    <property type="evidence" value="ECO:0007669"/>
    <property type="project" value="TreeGrafter"/>
</dbReference>
<dbReference type="InterPro" id="IPR058792">
    <property type="entry name" value="Beta-barrel_RND_2"/>
</dbReference>
<dbReference type="InterPro" id="IPR006143">
    <property type="entry name" value="RND_pump_MFP"/>
</dbReference>
<keyword evidence="2" id="KW-1133">Transmembrane helix</keyword>
<gene>
    <name evidence="7" type="ORF">GCM10010995_10630</name>
</gene>
<reference evidence="7" key="1">
    <citation type="journal article" date="2014" name="Int. J. Syst. Evol. Microbiol.">
        <title>Complete genome sequence of Corynebacterium casei LMG S-19264T (=DSM 44701T), isolated from a smear-ripened cheese.</title>
        <authorList>
            <consortium name="US DOE Joint Genome Institute (JGI-PGF)"/>
            <person name="Walter F."/>
            <person name="Albersmeier A."/>
            <person name="Kalinowski J."/>
            <person name="Ruckert C."/>
        </authorList>
    </citation>
    <scope>NUCLEOTIDE SEQUENCE</scope>
    <source>
        <strain evidence="7">CGMCC 1.15758</strain>
    </source>
</reference>
<feature type="transmembrane region" description="Helical" evidence="2">
    <location>
        <begin position="21"/>
        <end position="40"/>
    </location>
</feature>
<dbReference type="SUPFAM" id="SSF111369">
    <property type="entry name" value="HlyD-like secretion proteins"/>
    <property type="match status" value="1"/>
</dbReference>
<protein>
    <submittedName>
        <fullName evidence="7">MexH family multidrug efflux RND transporter periplasmic adaptor subunit</fullName>
    </submittedName>
</protein>
<evidence type="ECO:0000259" key="6">
    <source>
        <dbReference type="Pfam" id="PF25989"/>
    </source>
</evidence>
<dbReference type="Gene3D" id="2.40.420.20">
    <property type="match status" value="1"/>
</dbReference>